<keyword evidence="2" id="KW-0489">Methyltransferase</keyword>
<accession>A0A1B2EAX2</accession>
<feature type="domain" description="Methyltransferase type 11" evidence="1">
    <location>
        <begin position="6"/>
        <end position="92"/>
    </location>
</feature>
<dbReference type="Gene3D" id="3.40.50.150">
    <property type="entry name" value="Vaccinia Virus protein VP39"/>
    <property type="match status" value="1"/>
</dbReference>
<dbReference type="RefSeq" id="WP_099508087.1">
    <property type="nucleotide sequence ID" value="NZ_CP016616.1"/>
</dbReference>
<dbReference type="InterPro" id="IPR029063">
    <property type="entry name" value="SAM-dependent_MTases_sf"/>
</dbReference>
<evidence type="ECO:0000259" key="1">
    <source>
        <dbReference type="Pfam" id="PF08241"/>
    </source>
</evidence>
<dbReference type="EMBL" id="CP016616">
    <property type="protein sequence ID" value="ANY77087.1"/>
    <property type="molecule type" value="Genomic_DNA"/>
</dbReference>
<keyword evidence="2" id="KW-0808">Transferase</keyword>
<dbReference type="Pfam" id="PF08241">
    <property type="entry name" value="Methyltransf_11"/>
    <property type="match status" value="1"/>
</dbReference>
<dbReference type="OrthoDB" id="9796760at2"/>
<dbReference type="InterPro" id="IPR013216">
    <property type="entry name" value="Methyltransf_11"/>
</dbReference>
<protein>
    <submittedName>
        <fullName evidence="2">SAM-dependent methyltransferase</fullName>
    </submittedName>
</protein>
<dbReference type="KEGG" id="moc:BB934_01690"/>
<dbReference type="SUPFAM" id="SSF53335">
    <property type="entry name" value="S-adenosyl-L-methionine-dependent methyltransferases"/>
    <property type="match status" value="1"/>
</dbReference>
<proteinExistence type="predicted"/>
<evidence type="ECO:0000313" key="2">
    <source>
        <dbReference type="EMBL" id="ANY77087.1"/>
    </source>
</evidence>
<dbReference type="GO" id="GO:0032259">
    <property type="term" value="P:methylation"/>
    <property type="evidence" value="ECO:0007669"/>
    <property type="project" value="UniProtKB-KW"/>
</dbReference>
<reference evidence="2" key="1">
    <citation type="submission" date="2016-07" db="EMBL/GenBank/DDBJ databases">
        <title>Microvirga ossetica sp. nov. a new species of rhizobia isolated from root nodules of the legume species Vicia alpestris Steven originated from North Ossetia region in the Caucasus.</title>
        <authorList>
            <person name="Safronova V.I."/>
            <person name="Kuznetsova I.G."/>
            <person name="Sazanova A.L."/>
            <person name="Belimov A."/>
            <person name="Andronov E."/>
            <person name="Osledkin Y.S."/>
            <person name="Onishchuk O.P."/>
            <person name="Kurchak O.N."/>
            <person name="Shaposhnikov A.I."/>
            <person name="Willems A."/>
            <person name="Tikhonovich I.A."/>
        </authorList>
    </citation>
    <scope>NUCLEOTIDE SEQUENCE [LARGE SCALE GENOMIC DNA]</scope>
    <source>
        <strain evidence="2">V5/3M</strain>
    </source>
</reference>
<organism evidence="2">
    <name type="scientific">Microvirga ossetica</name>
    <dbReference type="NCBI Taxonomy" id="1882682"/>
    <lineage>
        <taxon>Bacteria</taxon>
        <taxon>Pseudomonadati</taxon>
        <taxon>Pseudomonadota</taxon>
        <taxon>Alphaproteobacteria</taxon>
        <taxon>Hyphomicrobiales</taxon>
        <taxon>Methylobacteriaceae</taxon>
        <taxon>Microvirga</taxon>
    </lineage>
</organism>
<name>A0A1B2EAX2_9HYPH</name>
<sequence length="200" mass="22427">MPRFLHVGCGPKRKNRTVKAFAAPEWEEVSLDIDESVKPDIVDKLPDLSRVKSSSFDAVYSAHNIEHLYPHEVPVALKAMRRVLRSDGFVILTCPDLQMVGERLAAGDIEKPLYTSSSGPISPLDMLYGFRPAMKDGNLYMAHHTGFTLKSLGDACVKAGFAKFFGFRRPHRHDLWGIATKRAMTDDEIQDLGKIYLKPI</sequence>
<dbReference type="AlphaFoldDB" id="A0A1B2EAX2"/>
<gene>
    <name evidence="2" type="ORF">BB934_01690</name>
</gene>
<dbReference type="GO" id="GO:0008757">
    <property type="term" value="F:S-adenosylmethionine-dependent methyltransferase activity"/>
    <property type="evidence" value="ECO:0007669"/>
    <property type="project" value="InterPro"/>
</dbReference>